<keyword evidence="2" id="KW-1185">Reference proteome</keyword>
<dbReference type="EMBL" id="LSDB01000075">
    <property type="protein sequence ID" value="KXB55154.1"/>
    <property type="molecule type" value="Genomic_DNA"/>
</dbReference>
<reference evidence="1 2" key="1">
    <citation type="submission" date="2016-01" db="EMBL/GenBank/DDBJ databases">
        <authorList>
            <person name="Mitreva M."/>
            <person name="Pepin K.H."/>
            <person name="Mihindukulasuriya K.A."/>
            <person name="Fulton R."/>
            <person name="Fronick C."/>
            <person name="O'Laughlin M."/>
            <person name="Miner T."/>
            <person name="Herter B."/>
            <person name="Rosa B.A."/>
            <person name="Cordes M."/>
            <person name="Tomlinson C."/>
            <person name="Wollam A."/>
            <person name="Palsikar V.B."/>
            <person name="Mardis E.R."/>
            <person name="Wilson R.K."/>
        </authorList>
    </citation>
    <scope>NUCLEOTIDE SEQUENCE [LARGE SCALE GENOMIC DNA]</scope>
    <source>
        <strain evidence="1 2">KA00071</strain>
    </source>
</reference>
<evidence type="ECO:0000313" key="1">
    <source>
        <dbReference type="EMBL" id="KXB55154.1"/>
    </source>
</evidence>
<name>A0ABR5TKM7_9BACL</name>
<evidence type="ECO:0000313" key="2">
    <source>
        <dbReference type="Proteomes" id="UP000070467"/>
    </source>
</evidence>
<dbReference type="RefSeq" id="WP_066131119.1">
    <property type="nucleotide sequence ID" value="NZ_KQ959911.1"/>
</dbReference>
<organism evidence="1 2">
    <name type="scientific">Gemelliphila asaccharolytica</name>
    <dbReference type="NCBI Taxonomy" id="502393"/>
    <lineage>
        <taxon>Bacteria</taxon>
        <taxon>Bacillati</taxon>
        <taxon>Bacillota</taxon>
        <taxon>Bacilli</taxon>
        <taxon>Bacillales</taxon>
        <taxon>Gemellaceae</taxon>
        <taxon>Gemelliphila</taxon>
    </lineage>
</organism>
<accession>A0ABR5TKM7</accession>
<dbReference type="Proteomes" id="UP000070467">
    <property type="component" value="Unassembled WGS sequence"/>
</dbReference>
<proteinExistence type="predicted"/>
<protein>
    <submittedName>
        <fullName evidence="1">Uncharacterized protein</fullName>
    </submittedName>
</protein>
<gene>
    <name evidence="1" type="ORF">HMPREF1871_01218</name>
</gene>
<comment type="caution">
    <text evidence="1">The sequence shown here is derived from an EMBL/GenBank/DDBJ whole genome shotgun (WGS) entry which is preliminary data.</text>
</comment>
<sequence length="85" mass="9573">MKSTSFDKSPGISPLSANNLNYLSFYYYCTTLFITKAIKKGHVECTGGELNEILPPTSRKRGARENKKQFLLKKIKKIVEVFAGI</sequence>